<dbReference type="GO" id="GO:0003677">
    <property type="term" value="F:DNA binding"/>
    <property type="evidence" value="ECO:0007669"/>
    <property type="project" value="UniProtKB-KW"/>
</dbReference>
<organism evidence="3 4">
    <name type="scientific">Paraflavitalea soli</name>
    <dbReference type="NCBI Taxonomy" id="2315862"/>
    <lineage>
        <taxon>Bacteria</taxon>
        <taxon>Pseudomonadati</taxon>
        <taxon>Bacteroidota</taxon>
        <taxon>Chitinophagia</taxon>
        <taxon>Chitinophagales</taxon>
        <taxon>Chitinophagaceae</taxon>
        <taxon>Paraflavitalea</taxon>
    </lineage>
</organism>
<dbReference type="PROSITE" id="PS50943">
    <property type="entry name" value="HTH_CROC1"/>
    <property type="match status" value="1"/>
</dbReference>
<dbReference type="Gene3D" id="1.10.260.40">
    <property type="entry name" value="lambda repressor-like DNA-binding domains"/>
    <property type="match status" value="1"/>
</dbReference>
<dbReference type="RefSeq" id="WP_119054334.1">
    <property type="nucleotide sequence ID" value="NZ_CP032157.1"/>
</dbReference>
<dbReference type="PANTHER" id="PTHR46558">
    <property type="entry name" value="TRACRIPTIONAL REGULATORY PROTEIN-RELATED-RELATED"/>
    <property type="match status" value="1"/>
</dbReference>
<dbReference type="SUPFAM" id="SSF47413">
    <property type="entry name" value="lambda repressor-like DNA-binding domains"/>
    <property type="match status" value="1"/>
</dbReference>
<proteinExistence type="predicted"/>
<dbReference type="InterPro" id="IPR001387">
    <property type="entry name" value="Cro/C1-type_HTH"/>
</dbReference>
<accession>A0A3B7MV87</accession>
<reference evidence="3 4" key="1">
    <citation type="submission" date="2018-09" db="EMBL/GenBank/DDBJ databases">
        <title>Genome sequencing of strain 6GH32-13.</title>
        <authorList>
            <person name="Weon H.-Y."/>
            <person name="Heo J."/>
            <person name="Kwon S.-W."/>
        </authorList>
    </citation>
    <scope>NUCLEOTIDE SEQUENCE [LARGE SCALE GENOMIC DNA]</scope>
    <source>
        <strain evidence="3 4">5GH32-13</strain>
    </source>
</reference>
<evidence type="ECO:0000256" key="1">
    <source>
        <dbReference type="ARBA" id="ARBA00023125"/>
    </source>
</evidence>
<dbReference type="CDD" id="cd00093">
    <property type="entry name" value="HTH_XRE"/>
    <property type="match status" value="1"/>
</dbReference>
<sequence length="69" mass="7689">MAKRLNQLREEFGHTQTGVAEAIGVKVSQYQHYEAGRACPPFDKLILLADLYGVTLDGLIKMKVQSKVI</sequence>
<dbReference type="PANTHER" id="PTHR46558:SF4">
    <property type="entry name" value="DNA-BIDING PHAGE PROTEIN"/>
    <property type="match status" value="1"/>
</dbReference>
<dbReference type="AlphaFoldDB" id="A0A3B7MV87"/>
<name>A0A3B7MV87_9BACT</name>
<dbReference type="Proteomes" id="UP000263900">
    <property type="component" value="Chromosome"/>
</dbReference>
<gene>
    <name evidence="3" type="ORF">D3H65_00535</name>
</gene>
<dbReference type="KEGG" id="pseg:D3H65_00535"/>
<keyword evidence="1" id="KW-0238">DNA-binding</keyword>
<dbReference type="EMBL" id="CP032157">
    <property type="protein sequence ID" value="AXY78462.1"/>
    <property type="molecule type" value="Genomic_DNA"/>
</dbReference>
<evidence type="ECO:0000313" key="3">
    <source>
        <dbReference type="EMBL" id="AXY78462.1"/>
    </source>
</evidence>
<dbReference type="Pfam" id="PF01381">
    <property type="entry name" value="HTH_3"/>
    <property type="match status" value="1"/>
</dbReference>
<evidence type="ECO:0000313" key="4">
    <source>
        <dbReference type="Proteomes" id="UP000263900"/>
    </source>
</evidence>
<feature type="domain" description="HTH cro/C1-type" evidence="2">
    <location>
        <begin position="5"/>
        <end position="59"/>
    </location>
</feature>
<dbReference type="OrthoDB" id="3831186at2"/>
<keyword evidence="4" id="KW-1185">Reference proteome</keyword>
<dbReference type="InterPro" id="IPR010982">
    <property type="entry name" value="Lambda_DNA-bd_dom_sf"/>
</dbReference>
<protein>
    <submittedName>
        <fullName evidence="3">XRE family transcriptional regulator</fullName>
    </submittedName>
</protein>
<evidence type="ECO:0000259" key="2">
    <source>
        <dbReference type="PROSITE" id="PS50943"/>
    </source>
</evidence>
<dbReference type="SMART" id="SM00530">
    <property type="entry name" value="HTH_XRE"/>
    <property type="match status" value="1"/>
</dbReference>